<dbReference type="PANTHER" id="PTHR11953">
    <property type="entry name" value="EXOSOME COMPLEX COMPONENT"/>
    <property type="match status" value="1"/>
</dbReference>
<dbReference type="GO" id="GO:0016075">
    <property type="term" value="P:rRNA catabolic process"/>
    <property type="evidence" value="ECO:0007669"/>
    <property type="project" value="TreeGrafter"/>
</dbReference>
<keyword evidence="8" id="KW-0539">Nucleus</keyword>
<evidence type="ECO:0000259" key="9">
    <source>
        <dbReference type="Pfam" id="PF01138"/>
    </source>
</evidence>
<dbReference type="GO" id="GO:0000467">
    <property type="term" value="P:exonucleolytic trimming to generate mature 3'-end of 5.8S rRNA from tricistronic rRNA transcript (SSU-rRNA, 5.8S rRNA, LSU-rRNA)"/>
    <property type="evidence" value="ECO:0007669"/>
    <property type="project" value="UniProtKB-ARBA"/>
</dbReference>
<dbReference type="Proteomes" id="UP001378960">
    <property type="component" value="Unassembled WGS sequence"/>
</dbReference>
<dbReference type="InterPro" id="IPR050080">
    <property type="entry name" value="RNase_PH"/>
</dbReference>
<accession>A0AAV5R6M5</accession>
<dbReference type="EMBL" id="BTGB01000005">
    <property type="protein sequence ID" value="GMM47043.1"/>
    <property type="molecule type" value="Genomic_DNA"/>
</dbReference>
<dbReference type="InterPro" id="IPR020568">
    <property type="entry name" value="Ribosomal_Su5_D2-typ_SF"/>
</dbReference>
<evidence type="ECO:0000256" key="3">
    <source>
        <dbReference type="ARBA" id="ARBA00006678"/>
    </source>
</evidence>
<keyword evidence="11" id="KW-1185">Reference proteome</keyword>
<sequence length="269" mass="29834">MSTGIDRRRRTGPSNATPLYFPPCEITEKKSIVTDNKLFAQLSNIPTATGSSFIQSGNNILLASVYGPRPSFKKAFNSKAVVKITFHSSPFLLTRQSMNNFSLNKVSENIVVDPEYLISDSIILSTLETACNNLIILDNYPKSSIDIFVNLINTDNKTKFIELLPLIHNAVNLALVDSGIAIKNFPAAAVSSKNIFVNSIHSSTYSSNNDDDLNNEDLLTFYIPKYEDNNNNNDNDGVNEDDLLISFKEAIKTAKELRSELSQLCIDQL</sequence>
<organism evidence="10 11">
    <name type="scientific">Pichia kluyveri</name>
    <name type="common">Yeast</name>
    <dbReference type="NCBI Taxonomy" id="36015"/>
    <lineage>
        <taxon>Eukaryota</taxon>
        <taxon>Fungi</taxon>
        <taxon>Dikarya</taxon>
        <taxon>Ascomycota</taxon>
        <taxon>Saccharomycotina</taxon>
        <taxon>Pichiomycetes</taxon>
        <taxon>Pichiales</taxon>
        <taxon>Pichiaceae</taxon>
        <taxon>Pichia</taxon>
    </lineage>
</organism>
<proteinExistence type="inferred from homology"/>
<dbReference type="GO" id="GO:0071038">
    <property type="term" value="P:TRAMP-dependent tRNA surveillance pathway"/>
    <property type="evidence" value="ECO:0007669"/>
    <property type="project" value="UniProtKB-ARBA"/>
</dbReference>
<evidence type="ECO:0000313" key="10">
    <source>
        <dbReference type="EMBL" id="GMM47043.1"/>
    </source>
</evidence>
<dbReference type="GO" id="GO:0071051">
    <property type="term" value="P:poly(A)-dependent snoRNA 3'-end processing"/>
    <property type="evidence" value="ECO:0007669"/>
    <property type="project" value="TreeGrafter"/>
</dbReference>
<evidence type="ECO:0000256" key="7">
    <source>
        <dbReference type="ARBA" id="ARBA00022884"/>
    </source>
</evidence>
<keyword evidence="5" id="KW-0698">rRNA processing</keyword>
<dbReference type="GO" id="GO:0005730">
    <property type="term" value="C:nucleolus"/>
    <property type="evidence" value="ECO:0007669"/>
    <property type="project" value="TreeGrafter"/>
</dbReference>
<evidence type="ECO:0000256" key="6">
    <source>
        <dbReference type="ARBA" id="ARBA00022835"/>
    </source>
</evidence>
<feature type="domain" description="Exoribonuclease phosphorolytic" evidence="9">
    <location>
        <begin position="38"/>
        <end position="180"/>
    </location>
</feature>
<evidence type="ECO:0000313" key="11">
    <source>
        <dbReference type="Proteomes" id="UP001378960"/>
    </source>
</evidence>
<protein>
    <recommendedName>
        <fullName evidence="9">Exoribonuclease phosphorolytic domain-containing protein</fullName>
    </recommendedName>
</protein>
<comment type="caution">
    <text evidence="10">The sequence shown here is derived from an EMBL/GenBank/DDBJ whole genome shotgun (WGS) entry which is preliminary data.</text>
</comment>
<keyword evidence="7" id="KW-0694">RNA-binding</keyword>
<dbReference type="PANTHER" id="PTHR11953:SF2">
    <property type="entry name" value="EXOSOME COMPLEX COMPONENT MTR3"/>
    <property type="match status" value="1"/>
</dbReference>
<comment type="similarity">
    <text evidence="3">Belongs to the RNase PH family.</text>
</comment>
<gene>
    <name evidence="10" type="ORF">DAPK24_036180</name>
</gene>
<comment type="subcellular location">
    <subcellularLocation>
        <location evidence="2">Cytoplasm</location>
    </subcellularLocation>
    <subcellularLocation>
        <location evidence="1">Nucleus</location>
    </subcellularLocation>
</comment>
<evidence type="ECO:0000256" key="4">
    <source>
        <dbReference type="ARBA" id="ARBA00022490"/>
    </source>
</evidence>
<evidence type="ECO:0000256" key="1">
    <source>
        <dbReference type="ARBA" id="ARBA00004123"/>
    </source>
</evidence>
<dbReference type="AlphaFoldDB" id="A0AAV5R6M5"/>
<evidence type="ECO:0000256" key="5">
    <source>
        <dbReference type="ARBA" id="ARBA00022552"/>
    </source>
</evidence>
<dbReference type="InterPro" id="IPR001247">
    <property type="entry name" value="ExoRNase_PH_dom1"/>
</dbReference>
<name>A0AAV5R6M5_PICKL</name>
<dbReference type="Gene3D" id="3.30.230.70">
    <property type="entry name" value="GHMP Kinase, N-terminal domain"/>
    <property type="match status" value="1"/>
</dbReference>
<evidence type="ECO:0000256" key="8">
    <source>
        <dbReference type="ARBA" id="ARBA00023242"/>
    </source>
</evidence>
<keyword evidence="6" id="KW-0271">Exosome</keyword>
<dbReference type="GO" id="GO:0071028">
    <property type="term" value="P:nuclear mRNA surveillance"/>
    <property type="evidence" value="ECO:0007669"/>
    <property type="project" value="TreeGrafter"/>
</dbReference>
<dbReference type="GO" id="GO:0000176">
    <property type="term" value="C:nuclear exosome (RNase complex)"/>
    <property type="evidence" value="ECO:0007669"/>
    <property type="project" value="TreeGrafter"/>
</dbReference>
<dbReference type="GO" id="GO:0034475">
    <property type="term" value="P:U4 snRNA 3'-end processing"/>
    <property type="evidence" value="ECO:0007669"/>
    <property type="project" value="TreeGrafter"/>
</dbReference>
<evidence type="ECO:0000256" key="2">
    <source>
        <dbReference type="ARBA" id="ARBA00004496"/>
    </source>
</evidence>
<dbReference type="SUPFAM" id="SSF54211">
    <property type="entry name" value="Ribosomal protein S5 domain 2-like"/>
    <property type="match status" value="1"/>
</dbReference>
<reference evidence="10 11" key="1">
    <citation type="journal article" date="2023" name="Elife">
        <title>Identification of key yeast species and microbe-microbe interactions impacting larval growth of Drosophila in the wild.</title>
        <authorList>
            <person name="Mure A."/>
            <person name="Sugiura Y."/>
            <person name="Maeda R."/>
            <person name="Honda K."/>
            <person name="Sakurai N."/>
            <person name="Takahashi Y."/>
            <person name="Watada M."/>
            <person name="Katoh T."/>
            <person name="Gotoh A."/>
            <person name="Gotoh Y."/>
            <person name="Taniguchi I."/>
            <person name="Nakamura K."/>
            <person name="Hayashi T."/>
            <person name="Katayama T."/>
            <person name="Uemura T."/>
            <person name="Hattori Y."/>
        </authorList>
    </citation>
    <scope>NUCLEOTIDE SEQUENCE [LARGE SCALE GENOMIC DNA]</scope>
    <source>
        <strain evidence="10 11">PK-24</strain>
    </source>
</reference>
<dbReference type="Pfam" id="PF01138">
    <property type="entry name" value="RNase_PH"/>
    <property type="match status" value="1"/>
</dbReference>
<keyword evidence="4" id="KW-0963">Cytoplasm</keyword>
<dbReference type="GO" id="GO:0000177">
    <property type="term" value="C:cytoplasmic exosome (RNase complex)"/>
    <property type="evidence" value="ECO:0007669"/>
    <property type="project" value="UniProtKB-ARBA"/>
</dbReference>
<dbReference type="GO" id="GO:0003723">
    <property type="term" value="F:RNA binding"/>
    <property type="evidence" value="ECO:0007669"/>
    <property type="project" value="UniProtKB-KW"/>
</dbReference>
<dbReference type="InterPro" id="IPR027408">
    <property type="entry name" value="PNPase/RNase_PH_dom_sf"/>
</dbReference>